<accession>A0A143DDH8</accession>
<evidence type="ECO:0000313" key="2">
    <source>
        <dbReference type="Proteomes" id="UP000076066"/>
    </source>
</evidence>
<dbReference type="Pfam" id="PF00226">
    <property type="entry name" value="DnaJ"/>
    <property type="match status" value="1"/>
</dbReference>
<proteinExistence type="predicted"/>
<dbReference type="PROSITE" id="PS50076">
    <property type="entry name" value="DNAJ_2"/>
    <property type="match status" value="1"/>
</dbReference>
<dbReference type="RefSeq" id="WP_066134240.1">
    <property type="nucleotide sequence ID" value="NZ_JAAVST010000002.1"/>
</dbReference>
<dbReference type="SUPFAM" id="SSF46565">
    <property type="entry name" value="Chaperone J-domain"/>
    <property type="match status" value="1"/>
</dbReference>
<dbReference type="AlphaFoldDB" id="A0A143DDH8"/>
<dbReference type="CDD" id="cd06257">
    <property type="entry name" value="DnaJ"/>
    <property type="match status" value="1"/>
</dbReference>
<dbReference type="SMART" id="SM00271">
    <property type="entry name" value="DnaJ"/>
    <property type="match status" value="1"/>
</dbReference>
<sequence>MWGKVFGGMAGLMTGGPLGALLGASFGHFFWDRQGVFRAFDPLGFFRIAEVSLRQFQAGTTDTALSAALLILSGHLARLSGWNHERGQMALFRVLSLAPQDRETALALFARGYDMPELPLPLLRGLAVLLDNDPDRADALLAALGAFSACEGKPSATVQEALDTMAAALGRRPGTMPGGTGMGLHEAYSTLGVQNNDDDDTVRKAYRTLLRTNHPDALMARGASAADVAAAGVRMASINAAWDEIARHRGLRR</sequence>
<dbReference type="Gene3D" id="1.10.287.110">
    <property type="entry name" value="DnaJ domain"/>
    <property type="match status" value="1"/>
</dbReference>
<name>A0A143DDH8_9PROT</name>
<dbReference type="EMBL" id="CP014525">
    <property type="protein sequence ID" value="AMW34649.1"/>
    <property type="molecule type" value="Genomic_DNA"/>
</dbReference>
<dbReference type="InterPro" id="IPR036869">
    <property type="entry name" value="J_dom_sf"/>
</dbReference>
<dbReference type="Proteomes" id="UP000076066">
    <property type="component" value="Chromosome"/>
</dbReference>
<reference evidence="1 2" key="1">
    <citation type="submission" date="2016-02" db="EMBL/GenBank/DDBJ databases">
        <title>Complete Genome of H5569, the type strain of the newly described species Haematospirillium jordaniae.</title>
        <authorList>
            <person name="Nicholson A.C."/>
            <person name="Humrighouse B.W."/>
            <person name="Loparov V."/>
            <person name="McQuiston J.R."/>
        </authorList>
    </citation>
    <scope>NUCLEOTIDE SEQUENCE [LARGE SCALE GENOMIC DNA]</scope>
    <source>
        <strain evidence="1 2">H5569</strain>
    </source>
</reference>
<protein>
    <submittedName>
        <fullName evidence="1">Uncharacterized protein</fullName>
    </submittedName>
</protein>
<dbReference type="KEGG" id="hjo:AY555_05035"/>
<gene>
    <name evidence="1" type="ORF">AY555_05035</name>
</gene>
<evidence type="ECO:0000313" key="1">
    <source>
        <dbReference type="EMBL" id="AMW34649.1"/>
    </source>
</evidence>
<keyword evidence="2" id="KW-1185">Reference proteome</keyword>
<dbReference type="InterPro" id="IPR001623">
    <property type="entry name" value="DnaJ_domain"/>
</dbReference>
<organism evidence="1 2">
    <name type="scientific">Haematospirillum jordaniae</name>
    <dbReference type="NCBI Taxonomy" id="1549855"/>
    <lineage>
        <taxon>Bacteria</taxon>
        <taxon>Pseudomonadati</taxon>
        <taxon>Pseudomonadota</taxon>
        <taxon>Alphaproteobacteria</taxon>
        <taxon>Rhodospirillales</taxon>
        <taxon>Novispirillaceae</taxon>
        <taxon>Haematospirillum</taxon>
    </lineage>
</organism>
<dbReference type="STRING" id="1549855.AY555_05035"/>